<feature type="transmembrane region" description="Helical" evidence="1">
    <location>
        <begin position="61"/>
        <end position="78"/>
    </location>
</feature>
<reference evidence="2 3" key="1">
    <citation type="journal article" date="2015" name="Int. J. Syst. Evol. Microbiol.">
        <title>Carboxylicivirga linearis sp. nov., isolated from a sea cucumber culture pond.</title>
        <authorList>
            <person name="Wang F.Q."/>
            <person name="Zhou Y.X."/>
            <person name="Lin X.Z."/>
            <person name="Chen G.J."/>
            <person name="Du Z.J."/>
        </authorList>
    </citation>
    <scope>NUCLEOTIDE SEQUENCE [LARGE SCALE GENOMIC DNA]</scope>
    <source>
        <strain evidence="2 3">FB218</strain>
    </source>
</reference>
<keyword evidence="3" id="KW-1185">Reference proteome</keyword>
<comment type="caution">
    <text evidence="2">The sequence shown here is derived from an EMBL/GenBank/DDBJ whole genome shotgun (WGS) entry which is preliminary data.</text>
</comment>
<keyword evidence="1" id="KW-0812">Transmembrane</keyword>
<sequence>MKRKALIIVILTLLGLIFGYLLFGKIAGEYVKISTIFSNSGGSLGDFGRSITGISKIRNNILISGSAGFVLGIVLIFVKKK</sequence>
<evidence type="ECO:0000313" key="3">
    <source>
        <dbReference type="Proteomes" id="UP000708576"/>
    </source>
</evidence>
<evidence type="ECO:0000313" key="2">
    <source>
        <dbReference type="EMBL" id="MBS2097678.1"/>
    </source>
</evidence>
<keyword evidence="1" id="KW-0472">Membrane</keyword>
<gene>
    <name evidence="2" type="ORF">KEM10_05260</name>
</gene>
<accession>A0ABS5JS00</accession>
<evidence type="ECO:0008006" key="4">
    <source>
        <dbReference type="Google" id="ProtNLM"/>
    </source>
</evidence>
<evidence type="ECO:0000256" key="1">
    <source>
        <dbReference type="SAM" id="Phobius"/>
    </source>
</evidence>
<keyword evidence="1" id="KW-1133">Transmembrane helix</keyword>
<organism evidence="2 3">
    <name type="scientific">Carboxylicivirga linearis</name>
    <dbReference type="NCBI Taxonomy" id="1628157"/>
    <lineage>
        <taxon>Bacteria</taxon>
        <taxon>Pseudomonadati</taxon>
        <taxon>Bacteroidota</taxon>
        <taxon>Bacteroidia</taxon>
        <taxon>Marinilabiliales</taxon>
        <taxon>Marinilabiliaceae</taxon>
        <taxon>Carboxylicivirga</taxon>
    </lineage>
</organism>
<protein>
    <recommendedName>
        <fullName evidence="4">DUF3185 family protein</fullName>
    </recommendedName>
</protein>
<name>A0ABS5JS00_9BACT</name>
<dbReference type="RefSeq" id="WP_212214393.1">
    <property type="nucleotide sequence ID" value="NZ_JAGUCO010000002.1"/>
</dbReference>
<dbReference type="Proteomes" id="UP000708576">
    <property type="component" value="Unassembled WGS sequence"/>
</dbReference>
<proteinExistence type="predicted"/>
<dbReference type="EMBL" id="JAGUCO010000002">
    <property type="protein sequence ID" value="MBS2097678.1"/>
    <property type="molecule type" value="Genomic_DNA"/>
</dbReference>